<organism evidence="3 4">
    <name type="scientific">Odynerus spinipes</name>
    <dbReference type="NCBI Taxonomy" id="1348599"/>
    <lineage>
        <taxon>Eukaryota</taxon>
        <taxon>Metazoa</taxon>
        <taxon>Ecdysozoa</taxon>
        <taxon>Arthropoda</taxon>
        <taxon>Hexapoda</taxon>
        <taxon>Insecta</taxon>
        <taxon>Pterygota</taxon>
        <taxon>Neoptera</taxon>
        <taxon>Endopterygota</taxon>
        <taxon>Hymenoptera</taxon>
        <taxon>Apocrita</taxon>
        <taxon>Aculeata</taxon>
        <taxon>Vespoidea</taxon>
        <taxon>Vespidae</taxon>
        <taxon>Eumeninae</taxon>
        <taxon>Odynerus</taxon>
    </lineage>
</organism>
<protein>
    <recommendedName>
        <fullName evidence="2">MADF domain-containing protein</fullName>
    </recommendedName>
</protein>
<keyword evidence="4" id="KW-1185">Reference proteome</keyword>
<reference evidence="3" key="1">
    <citation type="submission" date="2021-08" db="EMBL/GenBank/DDBJ databases">
        <authorList>
            <person name="Misof B."/>
            <person name="Oliver O."/>
            <person name="Podsiadlowski L."/>
            <person name="Donath A."/>
            <person name="Peters R."/>
            <person name="Mayer C."/>
            <person name="Rust J."/>
            <person name="Gunkel S."/>
            <person name="Lesny P."/>
            <person name="Martin S."/>
            <person name="Oeyen J.P."/>
            <person name="Petersen M."/>
            <person name="Panagiotis P."/>
            <person name="Wilbrandt J."/>
            <person name="Tanja T."/>
        </authorList>
    </citation>
    <scope>NUCLEOTIDE SEQUENCE</scope>
    <source>
        <strain evidence="3">GBR_01_08_01A</strain>
        <tissue evidence="3">Thorax + abdomen</tissue>
    </source>
</reference>
<dbReference type="SMART" id="SM00595">
    <property type="entry name" value="MADF"/>
    <property type="match status" value="1"/>
</dbReference>
<feature type="region of interest" description="Disordered" evidence="1">
    <location>
        <begin position="104"/>
        <end position="157"/>
    </location>
</feature>
<comment type="caution">
    <text evidence="3">The sequence shown here is derived from an EMBL/GenBank/DDBJ whole genome shotgun (WGS) entry which is preliminary data.</text>
</comment>
<evidence type="ECO:0000259" key="2">
    <source>
        <dbReference type="PROSITE" id="PS51029"/>
    </source>
</evidence>
<gene>
    <name evidence="3" type="ORF">KPH14_007240</name>
</gene>
<feature type="domain" description="MADF" evidence="2">
    <location>
        <begin position="8"/>
        <end position="106"/>
    </location>
</feature>
<dbReference type="Proteomes" id="UP001258017">
    <property type="component" value="Unassembled WGS sequence"/>
</dbReference>
<sequence>MANDTIVKFIELYRSCECLWNVSSEDYGSRLSRNAAYGTISRKMRIPGFGPREVARKIKNLRSAYQQEVKRIETTEQNHGTAMGTIHRPRAVWFDLLDEFLRNSEKPSQSDRQSDNQQSEAASKVLSNDEREKNVTNSPRNLSPCESSSHEIGSDRCSRKRRPCVADDFRRVVGEERRKRRKEEEDAIEVEEYDSFGKYVAASLSRMPFEYAVSAETEIHSVIIKYKILETSQALLFKDFNDIRNS</sequence>
<dbReference type="PROSITE" id="PS51029">
    <property type="entry name" value="MADF"/>
    <property type="match status" value="1"/>
</dbReference>
<evidence type="ECO:0000256" key="1">
    <source>
        <dbReference type="SAM" id="MobiDB-lite"/>
    </source>
</evidence>
<evidence type="ECO:0000313" key="3">
    <source>
        <dbReference type="EMBL" id="KAK2575868.1"/>
    </source>
</evidence>
<evidence type="ECO:0000313" key="4">
    <source>
        <dbReference type="Proteomes" id="UP001258017"/>
    </source>
</evidence>
<dbReference type="InterPro" id="IPR006578">
    <property type="entry name" value="MADF-dom"/>
</dbReference>
<reference evidence="3" key="2">
    <citation type="journal article" date="2023" name="Commun. Biol.">
        <title>Intrasexual cuticular hydrocarbon dimorphism in a wasp sheds light on hydrocarbon biosynthesis genes in Hymenoptera.</title>
        <authorList>
            <person name="Moris V.C."/>
            <person name="Podsiadlowski L."/>
            <person name="Martin S."/>
            <person name="Oeyen J.P."/>
            <person name="Donath A."/>
            <person name="Petersen M."/>
            <person name="Wilbrandt J."/>
            <person name="Misof B."/>
            <person name="Liedtke D."/>
            <person name="Thamm M."/>
            <person name="Scheiner R."/>
            <person name="Schmitt T."/>
            <person name="Niehuis O."/>
        </authorList>
    </citation>
    <scope>NUCLEOTIDE SEQUENCE</scope>
    <source>
        <strain evidence="3">GBR_01_08_01A</strain>
    </source>
</reference>
<dbReference type="PANTHER" id="PTHR21505">
    <property type="entry name" value="MADF DOMAIN-CONTAINING PROTEIN-RELATED"/>
    <property type="match status" value="1"/>
</dbReference>
<feature type="compositionally biased region" description="Basic and acidic residues" evidence="1">
    <location>
        <begin position="148"/>
        <end position="157"/>
    </location>
</feature>
<dbReference type="Pfam" id="PF10545">
    <property type="entry name" value="MADF_DNA_bdg"/>
    <property type="match status" value="1"/>
</dbReference>
<proteinExistence type="predicted"/>
<feature type="compositionally biased region" description="Polar residues" evidence="1">
    <location>
        <begin position="135"/>
        <end position="147"/>
    </location>
</feature>
<name>A0AAD9VIG3_9HYME</name>
<dbReference type="EMBL" id="JAIFRP010004408">
    <property type="protein sequence ID" value="KAK2575868.1"/>
    <property type="molecule type" value="Genomic_DNA"/>
</dbReference>
<dbReference type="AlphaFoldDB" id="A0AAD9VIG3"/>
<accession>A0AAD9VIG3</accession>
<feature type="compositionally biased region" description="Basic and acidic residues" evidence="1">
    <location>
        <begin position="104"/>
        <end position="114"/>
    </location>
</feature>
<dbReference type="PANTHER" id="PTHR21505:SF8">
    <property type="entry name" value="DPT-YFP REPRESSOR BY OVEREXPRESSION, ISOFORM D-RELATED"/>
    <property type="match status" value="1"/>
</dbReference>